<protein>
    <submittedName>
        <fullName evidence="1">Uncharacterized protein</fullName>
    </submittedName>
</protein>
<sequence>MPNPSRDGQSVDEQNELSAVLAREIVSVSPSRGRVERLRDKFRKHDCHADTSTLDLQVKHPKRDGDQAEATLIGLCKQCDWGDFVVLQGEIDIEVTFAGDPKHIESEST</sequence>
<proteinExistence type="predicted"/>
<reference evidence="2" key="1">
    <citation type="submission" date="2016-10" db="EMBL/GenBank/DDBJ databases">
        <authorList>
            <person name="Varghese N."/>
            <person name="Submissions S."/>
        </authorList>
    </citation>
    <scope>NUCLEOTIDE SEQUENCE [LARGE SCALE GENOMIC DNA]</scope>
    <source>
        <strain evidence="2">IBRC-M 10043</strain>
    </source>
</reference>
<evidence type="ECO:0000313" key="2">
    <source>
        <dbReference type="Proteomes" id="UP000198775"/>
    </source>
</evidence>
<dbReference type="Proteomes" id="UP000198775">
    <property type="component" value="Unassembled WGS sequence"/>
</dbReference>
<organism evidence="1 2">
    <name type="scientific">Halorientalis persicus</name>
    <dbReference type="NCBI Taxonomy" id="1367881"/>
    <lineage>
        <taxon>Archaea</taxon>
        <taxon>Methanobacteriati</taxon>
        <taxon>Methanobacteriota</taxon>
        <taxon>Stenosarchaea group</taxon>
        <taxon>Halobacteria</taxon>
        <taxon>Halobacteriales</taxon>
        <taxon>Haloarculaceae</taxon>
        <taxon>Halorientalis</taxon>
    </lineage>
</organism>
<keyword evidence="2" id="KW-1185">Reference proteome</keyword>
<evidence type="ECO:0000313" key="1">
    <source>
        <dbReference type="EMBL" id="SEO48250.1"/>
    </source>
</evidence>
<gene>
    <name evidence="1" type="ORF">SAMN05216388_101338</name>
</gene>
<dbReference type="EMBL" id="FOCX01000013">
    <property type="protein sequence ID" value="SEO48250.1"/>
    <property type="molecule type" value="Genomic_DNA"/>
</dbReference>
<dbReference type="RefSeq" id="WP_092661236.1">
    <property type="nucleotide sequence ID" value="NZ_FOCX01000013.1"/>
</dbReference>
<accession>A0A1H8Q225</accession>
<name>A0A1H8Q225_9EURY</name>
<dbReference type="AlphaFoldDB" id="A0A1H8Q225"/>